<reference evidence="3 4" key="1">
    <citation type="submission" date="2019-11" db="EMBL/GenBank/DDBJ databases">
        <title>The genome sequence of Methylocystis heyeri.</title>
        <authorList>
            <person name="Oshkin I.Y."/>
            <person name="Miroshnikov K."/>
            <person name="Dedysh S.N."/>
        </authorList>
    </citation>
    <scope>NUCLEOTIDE SEQUENCE [LARGE SCALE GENOMIC DNA]</scope>
    <source>
        <strain evidence="3 4">H2</strain>
    </source>
</reference>
<name>A0A6B8KHU4_9HYPH</name>
<gene>
    <name evidence="3" type="ORF">H2LOC_003425</name>
</gene>
<evidence type="ECO:0000313" key="4">
    <source>
        <dbReference type="Proteomes" id="UP000309061"/>
    </source>
</evidence>
<sequence>MAARAVLATCAGWFAALCMHDIGYRLHEALVDFGLVDEETTDERRFQSFDRAAAEASRRGESKSAREESGQGFGHRDGDETRFDNPRAQAYAILGVRMGASRDEIERAYRSRMKTAHPDHGGSVERAATLNQARDLLLPRA</sequence>
<proteinExistence type="predicted"/>
<accession>A0A6B8KHU4</accession>
<dbReference type="Proteomes" id="UP000309061">
    <property type="component" value="Chromosome"/>
</dbReference>
<dbReference type="PROSITE" id="PS50076">
    <property type="entry name" value="DNAJ_2"/>
    <property type="match status" value="1"/>
</dbReference>
<keyword evidence="4" id="KW-1185">Reference proteome</keyword>
<dbReference type="EMBL" id="CP046052">
    <property type="protein sequence ID" value="QGM47936.1"/>
    <property type="molecule type" value="Genomic_DNA"/>
</dbReference>
<dbReference type="InterPro" id="IPR001623">
    <property type="entry name" value="DnaJ_domain"/>
</dbReference>
<organism evidence="3 4">
    <name type="scientific">Methylocystis heyeri</name>
    <dbReference type="NCBI Taxonomy" id="391905"/>
    <lineage>
        <taxon>Bacteria</taxon>
        <taxon>Pseudomonadati</taxon>
        <taxon>Pseudomonadota</taxon>
        <taxon>Alphaproteobacteria</taxon>
        <taxon>Hyphomicrobiales</taxon>
        <taxon>Methylocystaceae</taxon>
        <taxon>Methylocystis</taxon>
    </lineage>
</organism>
<dbReference type="CDD" id="cd06257">
    <property type="entry name" value="DnaJ"/>
    <property type="match status" value="1"/>
</dbReference>
<dbReference type="Gene3D" id="1.10.287.110">
    <property type="entry name" value="DnaJ domain"/>
    <property type="match status" value="1"/>
</dbReference>
<evidence type="ECO:0000256" key="1">
    <source>
        <dbReference type="SAM" id="MobiDB-lite"/>
    </source>
</evidence>
<dbReference type="OrthoDB" id="9811070at2"/>
<evidence type="ECO:0000313" key="3">
    <source>
        <dbReference type="EMBL" id="QGM47936.1"/>
    </source>
</evidence>
<feature type="domain" description="J" evidence="2">
    <location>
        <begin position="89"/>
        <end position="141"/>
    </location>
</feature>
<dbReference type="SUPFAM" id="SSF46565">
    <property type="entry name" value="Chaperone J-domain"/>
    <property type="match status" value="1"/>
</dbReference>
<feature type="region of interest" description="Disordered" evidence="1">
    <location>
        <begin position="108"/>
        <end position="141"/>
    </location>
</feature>
<protein>
    <submittedName>
        <fullName evidence="3">DnaJ domain-containing protein</fullName>
    </submittedName>
</protein>
<dbReference type="InterPro" id="IPR036869">
    <property type="entry name" value="J_dom_sf"/>
</dbReference>
<dbReference type="KEGG" id="mhey:H2LOC_003425"/>
<feature type="region of interest" description="Disordered" evidence="1">
    <location>
        <begin position="44"/>
        <end position="84"/>
    </location>
</feature>
<dbReference type="Pfam" id="PF00226">
    <property type="entry name" value="DnaJ"/>
    <property type="match status" value="1"/>
</dbReference>
<evidence type="ECO:0000259" key="2">
    <source>
        <dbReference type="PROSITE" id="PS50076"/>
    </source>
</evidence>
<dbReference type="SMART" id="SM00271">
    <property type="entry name" value="DnaJ"/>
    <property type="match status" value="1"/>
</dbReference>
<dbReference type="AlphaFoldDB" id="A0A6B8KHU4"/>